<keyword evidence="2" id="KW-0963">Cytoplasm</keyword>
<keyword evidence="7" id="KW-1185">Reference proteome</keyword>
<evidence type="ECO:0000313" key="6">
    <source>
        <dbReference type="EMBL" id="CAB3738795.1"/>
    </source>
</evidence>
<reference evidence="6 7" key="1">
    <citation type="submission" date="2020-04" db="EMBL/GenBank/DDBJ databases">
        <authorList>
            <person name="De Canck E."/>
        </authorList>
    </citation>
    <scope>NUCLEOTIDE SEQUENCE [LARGE SCALE GENOMIC DNA]</scope>
    <source>
        <strain evidence="6 7">LMG 24238</strain>
    </source>
</reference>
<accession>A0A6J5CKC1</accession>
<gene>
    <name evidence="6" type="ORF">LMG24238_06462</name>
</gene>
<protein>
    <recommendedName>
        <fullName evidence="5">Flagellar protein FliT</fullName>
    </recommendedName>
</protein>
<evidence type="ECO:0000256" key="4">
    <source>
        <dbReference type="ARBA" id="ARBA00023186"/>
    </source>
</evidence>
<organism evidence="6 7">
    <name type="scientific">Paraburkholderia sediminicola</name>
    <dbReference type="NCBI Taxonomy" id="458836"/>
    <lineage>
        <taxon>Bacteria</taxon>
        <taxon>Pseudomonadati</taxon>
        <taxon>Pseudomonadota</taxon>
        <taxon>Betaproteobacteria</taxon>
        <taxon>Burkholderiales</taxon>
        <taxon>Burkholderiaceae</taxon>
        <taxon>Paraburkholderia</taxon>
    </lineage>
</organism>
<evidence type="ECO:0000256" key="1">
    <source>
        <dbReference type="ARBA" id="ARBA00004514"/>
    </source>
</evidence>
<evidence type="ECO:0000256" key="5">
    <source>
        <dbReference type="ARBA" id="ARBA00093797"/>
    </source>
</evidence>
<name>A0A6J5CKC1_9BURK</name>
<proteinExistence type="predicted"/>
<sequence length="107" mass="11878">MDPIEMNQSELVERLLSITREIEQAASLADWPEAARLTELRSPLLMSVSADQEPAALDMIRRIQAIDATLLADAETTQNELHIEFEAAIGRTKAAGEYQRMARLQAG</sequence>
<evidence type="ECO:0000313" key="7">
    <source>
        <dbReference type="Proteomes" id="UP000494255"/>
    </source>
</evidence>
<comment type="subcellular location">
    <subcellularLocation>
        <location evidence="1">Cytoplasm</location>
        <location evidence="1">Cytosol</location>
    </subcellularLocation>
</comment>
<keyword evidence="3" id="KW-1005">Bacterial flagellum biogenesis</keyword>
<dbReference type="GeneID" id="97045037"/>
<evidence type="ECO:0000256" key="3">
    <source>
        <dbReference type="ARBA" id="ARBA00022795"/>
    </source>
</evidence>
<dbReference type="Pfam" id="PF05400">
    <property type="entry name" value="FliT"/>
    <property type="match status" value="1"/>
</dbReference>
<dbReference type="RefSeq" id="WP_175054034.1">
    <property type="nucleotide sequence ID" value="NZ_CADIKC010000012.1"/>
</dbReference>
<dbReference type="EMBL" id="CADIKC010000012">
    <property type="protein sequence ID" value="CAB3738795.1"/>
    <property type="molecule type" value="Genomic_DNA"/>
</dbReference>
<evidence type="ECO:0000256" key="2">
    <source>
        <dbReference type="ARBA" id="ARBA00022490"/>
    </source>
</evidence>
<dbReference type="Proteomes" id="UP000494255">
    <property type="component" value="Unassembled WGS sequence"/>
</dbReference>
<dbReference type="AlphaFoldDB" id="A0A6J5CKC1"/>
<dbReference type="InterPro" id="IPR008622">
    <property type="entry name" value="FliT"/>
</dbReference>
<keyword evidence="4" id="KW-0143">Chaperone</keyword>